<dbReference type="Proteomes" id="UP000593564">
    <property type="component" value="Unassembled WGS sequence"/>
</dbReference>
<comment type="caution">
    <text evidence="1">The sequence shown here is derived from an EMBL/GenBank/DDBJ whole genome shotgun (WGS) entry which is preliminary data.</text>
</comment>
<sequence>MAQDLFEPFSVFGFGIRVDVQVAHREIRNDLLIVRLAPMEFSLLTLAKHQINDLVAYYAIRYLVGSGHIRCCICACPVRLCQHNGLVSLQLALEKCGPPE</sequence>
<reference evidence="1 2" key="2">
    <citation type="submission" date="2020-07" db="EMBL/GenBank/DDBJ databases">
        <title>Genome assembly of wild tea tree DASZ reveals pedigree and selection history of tea varieties.</title>
        <authorList>
            <person name="Zhang W."/>
        </authorList>
    </citation>
    <scope>NUCLEOTIDE SEQUENCE [LARGE SCALE GENOMIC DNA]</scope>
    <source>
        <strain evidence="2">cv. G240</strain>
        <tissue evidence="1">Leaf</tissue>
    </source>
</reference>
<name>A0A7J7GFU6_CAMSI</name>
<gene>
    <name evidence="1" type="ORF">HYC85_025770</name>
</gene>
<evidence type="ECO:0000313" key="1">
    <source>
        <dbReference type="EMBL" id="KAF5938264.1"/>
    </source>
</evidence>
<evidence type="ECO:0000313" key="2">
    <source>
        <dbReference type="Proteomes" id="UP000593564"/>
    </source>
</evidence>
<keyword evidence="2" id="KW-1185">Reference proteome</keyword>
<dbReference type="AlphaFoldDB" id="A0A7J7GFU6"/>
<protein>
    <submittedName>
        <fullName evidence="1">Uncharacterized protein</fullName>
    </submittedName>
</protein>
<accession>A0A7J7GFU6</accession>
<reference evidence="2" key="1">
    <citation type="journal article" date="2020" name="Nat. Commun.">
        <title>Genome assembly of wild tea tree DASZ reveals pedigree and selection history of tea varieties.</title>
        <authorList>
            <person name="Zhang W."/>
            <person name="Zhang Y."/>
            <person name="Qiu H."/>
            <person name="Guo Y."/>
            <person name="Wan H."/>
            <person name="Zhang X."/>
            <person name="Scossa F."/>
            <person name="Alseekh S."/>
            <person name="Zhang Q."/>
            <person name="Wang P."/>
            <person name="Xu L."/>
            <person name="Schmidt M.H."/>
            <person name="Jia X."/>
            <person name="Li D."/>
            <person name="Zhu A."/>
            <person name="Guo F."/>
            <person name="Chen W."/>
            <person name="Ni D."/>
            <person name="Usadel B."/>
            <person name="Fernie A.R."/>
            <person name="Wen W."/>
        </authorList>
    </citation>
    <scope>NUCLEOTIDE SEQUENCE [LARGE SCALE GENOMIC DNA]</scope>
    <source>
        <strain evidence="2">cv. G240</strain>
    </source>
</reference>
<dbReference type="EMBL" id="JACBKZ010000012">
    <property type="protein sequence ID" value="KAF5938264.1"/>
    <property type="molecule type" value="Genomic_DNA"/>
</dbReference>
<organism evidence="1 2">
    <name type="scientific">Camellia sinensis</name>
    <name type="common">Tea plant</name>
    <name type="synonym">Thea sinensis</name>
    <dbReference type="NCBI Taxonomy" id="4442"/>
    <lineage>
        <taxon>Eukaryota</taxon>
        <taxon>Viridiplantae</taxon>
        <taxon>Streptophyta</taxon>
        <taxon>Embryophyta</taxon>
        <taxon>Tracheophyta</taxon>
        <taxon>Spermatophyta</taxon>
        <taxon>Magnoliopsida</taxon>
        <taxon>eudicotyledons</taxon>
        <taxon>Gunneridae</taxon>
        <taxon>Pentapetalae</taxon>
        <taxon>asterids</taxon>
        <taxon>Ericales</taxon>
        <taxon>Theaceae</taxon>
        <taxon>Camellia</taxon>
    </lineage>
</organism>
<proteinExistence type="predicted"/>